<dbReference type="EMBL" id="LR593886">
    <property type="protein sequence ID" value="VTR95841.1"/>
    <property type="molecule type" value="Genomic_DNA"/>
</dbReference>
<dbReference type="PROSITE" id="PS50294">
    <property type="entry name" value="WD_REPEATS_REGION"/>
    <property type="match status" value="2"/>
</dbReference>
<dbReference type="InterPro" id="IPR011047">
    <property type="entry name" value="Quinoprotein_ADH-like_sf"/>
</dbReference>
<evidence type="ECO:0000313" key="5">
    <source>
        <dbReference type="Proteomes" id="UP000464178"/>
    </source>
</evidence>
<evidence type="ECO:0000256" key="2">
    <source>
        <dbReference type="SAM" id="MobiDB-lite"/>
    </source>
</evidence>
<feature type="region of interest" description="Disordered" evidence="2">
    <location>
        <begin position="185"/>
        <end position="206"/>
    </location>
</feature>
<dbReference type="RefSeq" id="WP_162670204.1">
    <property type="nucleotide sequence ID" value="NZ_LR593886.1"/>
</dbReference>
<dbReference type="GO" id="GO:0004197">
    <property type="term" value="F:cysteine-type endopeptidase activity"/>
    <property type="evidence" value="ECO:0007669"/>
    <property type="project" value="InterPro"/>
</dbReference>
<dbReference type="Gene3D" id="3.40.50.1460">
    <property type="match status" value="1"/>
</dbReference>
<dbReference type="SUPFAM" id="SSF52129">
    <property type="entry name" value="Caspase-like"/>
    <property type="match status" value="1"/>
</dbReference>
<evidence type="ECO:0000256" key="1">
    <source>
        <dbReference type="PROSITE-ProRule" id="PRU00221"/>
    </source>
</evidence>
<reference evidence="4 5" key="1">
    <citation type="submission" date="2019-05" db="EMBL/GenBank/DDBJ databases">
        <authorList>
            <consortium name="Science for Life Laboratories"/>
        </authorList>
    </citation>
    <scope>NUCLEOTIDE SEQUENCE [LARGE SCALE GENOMIC DNA]</scope>
    <source>
        <strain evidence="4">Soil9</strain>
    </source>
</reference>
<dbReference type="SMART" id="SM00320">
    <property type="entry name" value="WD40"/>
    <property type="match status" value="5"/>
</dbReference>
<evidence type="ECO:0000259" key="3">
    <source>
        <dbReference type="Pfam" id="PF00656"/>
    </source>
</evidence>
<dbReference type="Proteomes" id="UP000464178">
    <property type="component" value="Chromosome"/>
</dbReference>
<organism evidence="4 5">
    <name type="scientific">Gemmata massiliana</name>
    <dbReference type="NCBI Taxonomy" id="1210884"/>
    <lineage>
        <taxon>Bacteria</taxon>
        <taxon>Pseudomonadati</taxon>
        <taxon>Planctomycetota</taxon>
        <taxon>Planctomycetia</taxon>
        <taxon>Gemmatales</taxon>
        <taxon>Gemmataceae</taxon>
        <taxon>Gemmata</taxon>
    </lineage>
</organism>
<name>A0A6P2D3F8_9BACT</name>
<feature type="domain" description="Peptidase C14 caspase" evidence="3">
    <location>
        <begin position="903"/>
        <end position="1112"/>
    </location>
</feature>
<dbReference type="InterPro" id="IPR029030">
    <property type="entry name" value="Caspase-like_dom_sf"/>
</dbReference>
<dbReference type="Gene3D" id="2.30.42.10">
    <property type="match status" value="1"/>
</dbReference>
<dbReference type="InterPro" id="IPR011600">
    <property type="entry name" value="Pept_C14_caspase"/>
</dbReference>
<dbReference type="InterPro" id="IPR001680">
    <property type="entry name" value="WD40_rpt"/>
</dbReference>
<dbReference type="InterPro" id="IPR015943">
    <property type="entry name" value="WD40/YVTN_repeat-like_dom_sf"/>
</dbReference>
<accession>A0A6P2D3F8</accession>
<keyword evidence="1" id="KW-0853">WD repeat</keyword>
<feature type="repeat" description="WD" evidence="1">
    <location>
        <begin position="558"/>
        <end position="592"/>
    </location>
</feature>
<dbReference type="GO" id="GO:0006508">
    <property type="term" value="P:proteolysis"/>
    <property type="evidence" value="ECO:0007669"/>
    <property type="project" value="InterPro"/>
</dbReference>
<protein>
    <recommendedName>
        <fullName evidence="3">Peptidase C14 caspase domain-containing protein</fullName>
    </recommendedName>
</protein>
<dbReference type="SUPFAM" id="SSF50998">
    <property type="entry name" value="Quinoprotein alcohol dehydrogenase-like"/>
    <property type="match status" value="1"/>
</dbReference>
<sequence>MTANSLYFVIAAATFFVEPAAAQQFDRRAREEPEIVVEAGGRVGPCDVLRFTQDGKYLFAAGDDKVVRMWPHTVKDGLETDRAKVSTPRWRAWREQRGGIKAVDATADGAKVVVGGYGMKPSTVAVLDRATGDTLAITWPVSREGDANFNVVTAVAFHPDGNRVGFGTADGSLWIWDTTRLKKPDLDGRSAAPPARVGKHEPPKDRAATGGFNLPRLIYFPDNGTLVSVAQSGQVYSCPLANAGKDTPKQPPSGKELFNVNAAERDDARVYRAELIDDGKWLLIASVDEKVLLCSADGKKTIKLPLGAAQFPRSVAWCAKSRQLAIGVSGALPTGDGPRFYSEGNDQIWIYADPIAEPDLQPRKFQHAGRAEGLAFHPTEPQLAIAGGEADEVTLRKLADWDKPVSVVRGAGRRPWAVNVSENGKIVGVQVERDAKSLNPNARGTGAWTRFDLSRLKPTLDENQAWMNPRAEADGWTVVPHRENRFIWFAERTQGGKKESLQLLLNRGGDQAPTCFTFLPASNEHPTRVIVGHYYGCTLFELVPSRAKNGELSGTKIFTGHAGEVTSVVASKDQTWFATGGTDQTVAAWALKDWKGEPGLGAKFDEDGVCVAFVDAGSPAWEAGLRVGDVLDLLAVNKDVVFDRRGGAKIGTVASALEALKTPRPGIELFFGIAAKETTPRRDTLTTVRQRPLWKWFPAFDAQNRMNDWVVWMWHGSYYHTKTANGDRLVGWHVNHPEPSGRPAFYQLQQFEKLFHLPDVVEKLAVTGDVGAALVAVGGENPALVPFTKYEPAPVRVALKQLEVKEAGLPLTISMRARGTNPDLLPERVELWVNDHLVEKWPLPGKTLDSKKPFDEPFTIPANKFRVGDNQVTVLAFNAAGGRAEEMHLVRNAREETDANLLALLTAVNDYSDTRKNVAGARKFGDLKNAHDDANALSTELEKYAGPKLLYAKAKVDLQLDPERKTFAEELARIAATAKPDDTLVVFFAGHGDLLMPKDGALPKEGRGVLVGEGEFLFCCPNYSPLKPRATAYSAEELFAALAKINCRKIVLLDACHSGRTTTANVLRRCVPNGQGPMIIAACDWGEQSYEHPKYGHGLFTFALLDALDTKKGYRKADYDTDGALSPDELYGYVVSKLPSLLKGAGLKEPQTPVCFPHQLSKTPLLKR</sequence>
<evidence type="ECO:0000313" key="4">
    <source>
        <dbReference type="EMBL" id="VTR95841.1"/>
    </source>
</evidence>
<dbReference type="SUPFAM" id="SSF101908">
    <property type="entry name" value="Putative isomerase YbhE"/>
    <property type="match status" value="1"/>
</dbReference>
<feature type="repeat" description="WD" evidence="1">
    <location>
        <begin position="49"/>
        <end position="70"/>
    </location>
</feature>
<dbReference type="AlphaFoldDB" id="A0A6P2D3F8"/>
<dbReference type="PROSITE" id="PS00018">
    <property type="entry name" value="EF_HAND_1"/>
    <property type="match status" value="1"/>
</dbReference>
<dbReference type="Gene3D" id="2.130.10.10">
    <property type="entry name" value="YVTN repeat-like/Quinoprotein amine dehydrogenase"/>
    <property type="match status" value="3"/>
</dbReference>
<dbReference type="PANTHER" id="PTHR19879">
    <property type="entry name" value="TRANSCRIPTION INITIATION FACTOR TFIID"/>
    <property type="match status" value="1"/>
</dbReference>
<feature type="repeat" description="WD" evidence="1">
    <location>
        <begin position="145"/>
        <end position="177"/>
    </location>
</feature>
<dbReference type="Pfam" id="PF00656">
    <property type="entry name" value="Peptidase_C14"/>
    <property type="match status" value="1"/>
</dbReference>
<dbReference type="KEGG" id="gms:SOIL9_18730"/>
<dbReference type="PROSITE" id="PS50082">
    <property type="entry name" value="WD_REPEATS_2"/>
    <property type="match status" value="3"/>
</dbReference>
<gene>
    <name evidence="4" type="ORF">SOIL9_18730</name>
</gene>
<dbReference type="InterPro" id="IPR036034">
    <property type="entry name" value="PDZ_sf"/>
</dbReference>
<proteinExistence type="predicted"/>
<keyword evidence="5" id="KW-1185">Reference proteome</keyword>
<dbReference type="InterPro" id="IPR018247">
    <property type="entry name" value="EF_Hand_1_Ca_BS"/>
</dbReference>
<dbReference type="PANTHER" id="PTHR19879:SF9">
    <property type="entry name" value="TRANSCRIPTION INITIATION FACTOR TFIID SUBUNIT 5"/>
    <property type="match status" value="1"/>
</dbReference>
<dbReference type="Pfam" id="PF00400">
    <property type="entry name" value="WD40"/>
    <property type="match status" value="3"/>
</dbReference>